<evidence type="ECO:0000313" key="3">
    <source>
        <dbReference type="EMBL" id="TMQ56201.1"/>
    </source>
</evidence>
<name>A0A538SXU5_UNCEI</name>
<feature type="region of interest" description="Disordered" evidence="1">
    <location>
        <begin position="217"/>
        <end position="320"/>
    </location>
</feature>
<sequence length="320" mass="34836">MIQRSRTARREHGRVPHGRRLCVIALALFCTSSAAASAAASRAARLAEEFRSGVDALAADSMEGRGITTAGILRAASWIERGLRSCGFTPAFGSSYRQPFDIKTGVVSLPGNHLEGVADSAWVPLGFSSPGAFSGEITFLGYGIDAPPLGFSEFEGVDLRGRVALMLRYEPQEKDSTSRFDGRKPSRWSALRYKVLRARERGAVAIVFVTGPLQDDKDRIPALRNDGPESPAPGLDRGPAFRTGRAPAHVRQGRKPGGVDPRPGRAQGRVRRGRRALRPPGLRRRAFDASERARHSQRSRRQRFGNGGRVDDRRGAQAFA</sequence>
<dbReference type="SUPFAM" id="SSF52025">
    <property type="entry name" value="PA domain"/>
    <property type="match status" value="1"/>
</dbReference>
<dbReference type="Gene3D" id="3.40.630.10">
    <property type="entry name" value="Zn peptidases"/>
    <property type="match status" value="1"/>
</dbReference>
<reference evidence="3 4" key="1">
    <citation type="journal article" date="2019" name="Nat. Microbiol.">
        <title>Mediterranean grassland soil C-N compound turnover is dependent on rainfall and depth, and is mediated by genomically divergent microorganisms.</title>
        <authorList>
            <person name="Diamond S."/>
            <person name="Andeer P.F."/>
            <person name="Li Z."/>
            <person name="Crits-Christoph A."/>
            <person name="Burstein D."/>
            <person name="Anantharaman K."/>
            <person name="Lane K.R."/>
            <person name="Thomas B.C."/>
            <person name="Pan C."/>
            <person name="Northen T.R."/>
            <person name="Banfield J.F."/>
        </authorList>
    </citation>
    <scope>NUCLEOTIDE SEQUENCE [LARGE SCALE GENOMIC DNA]</scope>
    <source>
        <strain evidence="3">WS_4</strain>
    </source>
</reference>
<feature type="compositionally biased region" description="Basic residues" evidence="1">
    <location>
        <begin position="268"/>
        <end position="284"/>
    </location>
</feature>
<dbReference type="AlphaFoldDB" id="A0A538SXU5"/>
<dbReference type="EMBL" id="VBOU01000003">
    <property type="protein sequence ID" value="TMQ56201.1"/>
    <property type="molecule type" value="Genomic_DNA"/>
</dbReference>
<comment type="caution">
    <text evidence="3">The sequence shown here is derived from an EMBL/GenBank/DDBJ whole genome shotgun (WGS) entry which is preliminary data.</text>
</comment>
<accession>A0A538SXU5</accession>
<evidence type="ECO:0000313" key="4">
    <source>
        <dbReference type="Proteomes" id="UP000319829"/>
    </source>
</evidence>
<dbReference type="Gene3D" id="3.50.30.30">
    <property type="match status" value="1"/>
</dbReference>
<dbReference type="Proteomes" id="UP000319829">
    <property type="component" value="Unassembled WGS sequence"/>
</dbReference>
<organism evidence="3 4">
    <name type="scientific">Eiseniibacteriota bacterium</name>
    <dbReference type="NCBI Taxonomy" id="2212470"/>
    <lineage>
        <taxon>Bacteria</taxon>
        <taxon>Candidatus Eiseniibacteriota</taxon>
    </lineage>
</organism>
<feature type="compositionally biased region" description="Basic and acidic residues" evidence="1">
    <location>
        <begin position="285"/>
        <end position="294"/>
    </location>
</feature>
<protein>
    <submittedName>
        <fullName evidence="3">Uncharacterized protein</fullName>
    </submittedName>
</protein>
<dbReference type="InterPro" id="IPR046450">
    <property type="entry name" value="PA_dom_sf"/>
</dbReference>
<evidence type="ECO:0000256" key="1">
    <source>
        <dbReference type="SAM" id="MobiDB-lite"/>
    </source>
</evidence>
<feature type="signal peptide" evidence="2">
    <location>
        <begin position="1"/>
        <end position="38"/>
    </location>
</feature>
<evidence type="ECO:0000256" key="2">
    <source>
        <dbReference type="SAM" id="SignalP"/>
    </source>
</evidence>
<feature type="compositionally biased region" description="Basic and acidic residues" evidence="1">
    <location>
        <begin position="309"/>
        <end position="320"/>
    </location>
</feature>
<keyword evidence="2" id="KW-0732">Signal</keyword>
<gene>
    <name evidence="3" type="ORF">E6K74_00545</name>
</gene>
<proteinExistence type="predicted"/>
<feature type="chain" id="PRO_5022019093" evidence="2">
    <location>
        <begin position="39"/>
        <end position="320"/>
    </location>
</feature>